<dbReference type="GO" id="GO:0000435">
    <property type="term" value="P:positive regulation of transcription from RNA polymerase II promoter by galactose"/>
    <property type="evidence" value="ECO:0007669"/>
    <property type="project" value="TreeGrafter"/>
</dbReference>
<keyword evidence="2" id="KW-0805">Transcription regulation</keyword>
<evidence type="ECO:0000256" key="4">
    <source>
        <dbReference type="ARBA" id="ARBA00023242"/>
    </source>
</evidence>
<dbReference type="PANTHER" id="PTHR47424:SF9">
    <property type="entry name" value="TAH-2"/>
    <property type="match status" value="1"/>
</dbReference>
<evidence type="ECO:0000256" key="1">
    <source>
        <dbReference type="ARBA" id="ARBA00022723"/>
    </source>
</evidence>
<name>A0A084B8I5_STACB</name>
<keyword evidence="9" id="KW-1185">Reference proteome</keyword>
<dbReference type="GO" id="GO:0000978">
    <property type="term" value="F:RNA polymerase II cis-regulatory region sequence-specific DNA binding"/>
    <property type="evidence" value="ECO:0007669"/>
    <property type="project" value="TreeGrafter"/>
</dbReference>
<dbReference type="SMART" id="SM00906">
    <property type="entry name" value="Fungal_trans"/>
    <property type="match status" value="1"/>
</dbReference>
<dbReference type="AlphaFoldDB" id="A0A084B8I5"/>
<dbReference type="CDD" id="cd12148">
    <property type="entry name" value="fungal_TF_MHR"/>
    <property type="match status" value="1"/>
</dbReference>
<evidence type="ECO:0000256" key="2">
    <source>
        <dbReference type="ARBA" id="ARBA00023015"/>
    </source>
</evidence>
<evidence type="ECO:0000259" key="7">
    <source>
        <dbReference type="PROSITE" id="PS50048"/>
    </source>
</evidence>
<dbReference type="EMBL" id="KL647710">
    <property type="protein sequence ID" value="KEY73864.1"/>
    <property type="molecule type" value="Genomic_DNA"/>
</dbReference>
<dbReference type="OrthoDB" id="4064873at2759"/>
<accession>A0A084B8I5</accession>
<dbReference type="SUPFAM" id="SSF57701">
    <property type="entry name" value="Zn2/Cys6 DNA-binding domain"/>
    <property type="match status" value="1"/>
</dbReference>
<sequence length="727" mass="79892">MPRPKVRPELRQRAVQACIPCKTSKKRCDARRPCSNCCRRGCEPTCVFEPNHYAAYSRGVHNRTSPNTRLDLPPARTSVDDMDDMMRGGAVALADVEAPRTPESSLPTGSEETPAANDDPRAPMSHREAPRGRMMFNSKGEKVYVGHSASLSFLHFLRRTLLHYMGPSRFTGNTQGDVMLEVVAAGTTPGTGMEDSCDEITMEAKRDYVTKFYAATAGIIYLFEPEEMYDMLQQPCGSPEDADTFSQSAMRAAIVDLAIAIGSQSGDTSPSGLQHSQRHFARSQNMAFQGMLLDPSVDLICVFLLMSFYMLGACRRNGAFMYLGVAARSAHALGMHVPESYHHLDVAEQDFRLRVWKSLRVLDIAVGSILSRPPATSPRGQSLGTYMDPEGKSNLSPEMTCMTSSFEVCTVLEEIMHHLDHKRDVNIASIQRLLTQLRLRSQSLPSELRFSTTEWPMSAERQRQALGSSTVACIYYFSVILITRPVLISWLLRKLTAVSQGSSSHTASPKVEEIAQICVDAAVLMAETARSAQAAGILLQNMCMLKAWLFSAGLILGFTLFVEATPSLEIEPALLGAIDVMKDLAKSSSQAQHYSDILSDLHDAIKKNRDRMFPPRRRTHGQYLSQIFVMDKEARAGPSDAGTSSAPNAADRMDGNENAGLWMLHQAAEASQNQGEPWLLPDVMGSGVPGAGVQPGGFDLDWGDISVQITENSLFETDSLLSLMDPY</sequence>
<keyword evidence="6" id="KW-1133">Transmembrane helix</keyword>
<feature type="transmembrane region" description="Helical" evidence="6">
    <location>
        <begin position="292"/>
        <end position="311"/>
    </location>
</feature>
<feature type="domain" description="Zn(2)-C6 fungal-type" evidence="7">
    <location>
        <begin position="17"/>
        <end position="48"/>
    </location>
</feature>
<gene>
    <name evidence="8" type="ORF">S7711_06075</name>
</gene>
<keyword evidence="6" id="KW-0472">Membrane</keyword>
<dbReference type="GO" id="GO:0000981">
    <property type="term" value="F:DNA-binding transcription factor activity, RNA polymerase II-specific"/>
    <property type="evidence" value="ECO:0007669"/>
    <property type="project" value="InterPro"/>
</dbReference>
<dbReference type="InterPro" id="IPR007219">
    <property type="entry name" value="XnlR_reg_dom"/>
</dbReference>
<dbReference type="GO" id="GO:0005634">
    <property type="term" value="C:nucleus"/>
    <property type="evidence" value="ECO:0007669"/>
    <property type="project" value="TreeGrafter"/>
</dbReference>
<keyword evidence="4" id="KW-0539">Nucleus</keyword>
<dbReference type="Gene3D" id="4.10.240.10">
    <property type="entry name" value="Zn(2)-C6 fungal-type DNA-binding domain"/>
    <property type="match status" value="1"/>
</dbReference>
<reference evidence="8 9" key="1">
    <citation type="journal article" date="2014" name="BMC Genomics">
        <title>Comparative genome sequencing reveals chemotype-specific gene clusters in the toxigenic black mold Stachybotrys.</title>
        <authorList>
            <person name="Semeiks J."/>
            <person name="Borek D."/>
            <person name="Otwinowski Z."/>
            <person name="Grishin N.V."/>
        </authorList>
    </citation>
    <scope>NUCLEOTIDE SEQUENCE [LARGE SCALE GENOMIC DNA]</scope>
    <source>
        <strain evidence="9">CBS 109288 / IBT 7711</strain>
    </source>
</reference>
<dbReference type="SMART" id="SM00066">
    <property type="entry name" value="GAL4"/>
    <property type="match status" value="1"/>
</dbReference>
<dbReference type="Pfam" id="PF04082">
    <property type="entry name" value="Fungal_trans"/>
    <property type="match status" value="1"/>
</dbReference>
<organism evidence="8 9">
    <name type="scientific">Stachybotrys chartarum (strain CBS 109288 / IBT 7711)</name>
    <name type="common">Toxic black mold</name>
    <name type="synonym">Stilbospora chartarum</name>
    <dbReference type="NCBI Taxonomy" id="1280523"/>
    <lineage>
        <taxon>Eukaryota</taxon>
        <taxon>Fungi</taxon>
        <taxon>Dikarya</taxon>
        <taxon>Ascomycota</taxon>
        <taxon>Pezizomycotina</taxon>
        <taxon>Sordariomycetes</taxon>
        <taxon>Hypocreomycetidae</taxon>
        <taxon>Hypocreales</taxon>
        <taxon>Stachybotryaceae</taxon>
        <taxon>Stachybotrys</taxon>
    </lineage>
</organism>
<dbReference type="InterPro" id="IPR036864">
    <property type="entry name" value="Zn2-C6_fun-type_DNA-bd_sf"/>
</dbReference>
<keyword evidence="3" id="KW-0804">Transcription</keyword>
<evidence type="ECO:0000313" key="9">
    <source>
        <dbReference type="Proteomes" id="UP000028045"/>
    </source>
</evidence>
<feature type="compositionally biased region" description="Basic and acidic residues" evidence="5">
    <location>
        <begin position="118"/>
        <end position="127"/>
    </location>
</feature>
<feature type="compositionally biased region" description="Polar residues" evidence="5">
    <location>
        <begin position="102"/>
        <end position="111"/>
    </location>
</feature>
<dbReference type="GO" id="GO:0006351">
    <property type="term" value="P:DNA-templated transcription"/>
    <property type="evidence" value="ECO:0007669"/>
    <property type="project" value="InterPro"/>
</dbReference>
<feature type="transmembrane region" description="Helical" evidence="6">
    <location>
        <begin position="474"/>
        <end position="492"/>
    </location>
</feature>
<dbReference type="PROSITE" id="PS00463">
    <property type="entry name" value="ZN2_CY6_FUNGAL_1"/>
    <property type="match status" value="1"/>
</dbReference>
<proteinExistence type="predicted"/>
<evidence type="ECO:0000256" key="5">
    <source>
        <dbReference type="SAM" id="MobiDB-lite"/>
    </source>
</evidence>
<dbReference type="PANTHER" id="PTHR47424">
    <property type="entry name" value="REGULATORY PROTEIN GAL4"/>
    <property type="match status" value="1"/>
</dbReference>
<dbReference type="GO" id="GO:0008270">
    <property type="term" value="F:zinc ion binding"/>
    <property type="evidence" value="ECO:0007669"/>
    <property type="project" value="InterPro"/>
</dbReference>
<dbReference type="InterPro" id="IPR051127">
    <property type="entry name" value="Fungal_SecMet_Regulators"/>
</dbReference>
<dbReference type="PROSITE" id="PS50048">
    <property type="entry name" value="ZN2_CY6_FUNGAL_2"/>
    <property type="match status" value="1"/>
</dbReference>
<feature type="region of interest" description="Disordered" evidence="5">
    <location>
        <begin position="63"/>
        <end position="82"/>
    </location>
</feature>
<dbReference type="CDD" id="cd00067">
    <property type="entry name" value="GAL4"/>
    <property type="match status" value="1"/>
</dbReference>
<dbReference type="Proteomes" id="UP000028045">
    <property type="component" value="Unassembled WGS sequence"/>
</dbReference>
<keyword evidence="1" id="KW-0479">Metal-binding</keyword>
<evidence type="ECO:0000313" key="8">
    <source>
        <dbReference type="EMBL" id="KEY73864.1"/>
    </source>
</evidence>
<feature type="region of interest" description="Disordered" evidence="5">
    <location>
        <begin position="96"/>
        <end position="127"/>
    </location>
</feature>
<protein>
    <recommendedName>
        <fullName evidence="7">Zn(2)-C6 fungal-type domain-containing protein</fullName>
    </recommendedName>
</protein>
<keyword evidence="6" id="KW-0812">Transmembrane</keyword>
<evidence type="ECO:0000256" key="3">
    <source>
        <dbReference type="ARBA" id="ARBA00023163"/>
    </source>
</evidence>
<dbReference type="InterPro" id="IPR001138">
    <property type="entry name" value="Zn2Cys6_DnaBD"/>
</dbReference>
<evidence type="ECO:0000256" key="6">
    <source>
        <dbReference type="SAM" id="Phobius"/>
    </source>
</evidence>
<dbReference type="HOGENOM" id="CLU_010170_3_1_1"/>